<feature type="signal peptide" evidence="1">
    <location>
        <begin position="1"/>
        <end position="20"/>
    </location>
</feature>
<keyword evidence="1" id="KW-0732">Signal</keyword>
<dbReference type="EMBL" id="MU853597">
    <property type="protein sequence ID" value="KAK4142496.1"/>
    <property type="molecule type" value="Genomic_DNA"/>
</dbReference>
<organism evidence="2 3">
    <name type="scientific">Dichotomopilus funicola</name>
    <dbReference type="NCBI Taxonomy" id="1934379"/>
    <lineage>
        <taxon>Eukaryota</taxon>
        <taxon>Fungi</taxon>
        <taxon>Dikarya</taxon>
        <taxon>Ascomycota</taxon>
        <taxon>Pezizomycotina</taxon>
        <taxon>Sordariomycetes</taxon>
        <taxon>Sordariomycetidae</taxon>
        <taxon>Sordariales</taxon>
        <taxon>Chaetomiaceae</taxon>
        <taxon>Dichotomopilus</taxon>
    </lineage>
</organism>
<feature type="chain" id="PRO_5042903564" evidence="1">
    <location>
        <begin position="21"/>
        <end position="199"/>
    </location>
</feature>
<gene>
    <name evidence="2" type="ORF">C8A04DRAFT_13235</name>
</gene>
<dbReference type="GO" id="GO:0046578">
    <property type="term" value="P:regulation of Ras protein signal transduction"/>
    <property type="evidence" value="ECO:0007669"/>
    <property type="project" value="TreeGrafter"/>
</dbReference>
<protein>
    <submittedName>
        <fullName evidence="2">Phosphatidylethanolamine-binding protein 4</fullName>
    </submittedName>
</protein>
<dbReference type="Proteomes" id="UP001302676">
    <property type="component" value="Unassembled WGS sequence"/>
</dbReference>
<dbReference type="RefSeq" id="XP_062635867.1">
    <property type="nucleotide sequence ID" value="XM_062777632.1"/>
</dbReference>
<dbReference type="GO" id="GO:0030162">
    <property type="term" value="P:regulation of proteolysis"/>
    <property type="evidence" value="ECO:0007669"/>
    <property type="project" value="TreeGrafter"/>
</dbReference>
<accession>A0AAN6V148</accession>
<reference evidence="2" key="2">
    <citation type="submission" date="2023-05" db="EMBL/GenBank/DDBJ databases">
        <authorList>
            <consortium name="Lawrence Berkeley National Laboratory"/>
            <person name="Steindorff A."/>
            <person name="Hensen N."/>
            <person name="Bonometti L."/>
            <person name="Westerberg I."/>
            <person name="Brannstrom I.O."/>
            <person name="Guillou S."/>
            <person name="Cros-Aarteil S."/>
            <person name="Calhoun S."/>
            <person name="Haridas S."/>
            <person name="Kuo A."/>
            <person name="Mondo S."/>
            <person name="Pangilinan J."/>
            <person name="Riley R."/>
            <person name="Labutti K."/>
            <person name="Andreopoulos B."/>
            <person name="Lipzen A."/>
            <person name="Chen C."/>
            <person name="Yanf M."/>
            <person name="Daum C."/>
            <person name="Ng V."/>
            <person name="Clum A."/>
            <person name="Ohm R."/>
            <person name="Martin F."/>
            <person name="Silar P."/>
            <person name="Natvig D."/>
            <person name="Lalanne C."/>
            <person name="Gautier V."/>
            <person name="Ament-Velasquez S.L."/>
            <person name="Kruys A."/>
            <person name="Hutchinson M.I."/>
            <person name="Powell A.J."/>
            <person name="Barry K."/>
            <person name="Miller A.N."/>
            <person name="Grigoriev I.V."/>
            <person name="Debuchy R."/>
            <person name="Gladieux P."/>
            <person name="Thoren M.H."/>
            <person name="Johannesson H."/>
        </authorList>
    </citation>
    <scope>NUCLEOTIDE SEQUENCE</scope>
    <source>
        <strain evidence="2">CBS 141.50</strain>
    </source>
</reference>
<dbReference type="PANTHER" id="PTHR11362:SF141">
    <property type="entry name" value="PHOSPHATIDYLETHANOLAMINE-BINDING PROTEIN"/>
    <property type="match status" value="1"/>
</dbReference>
<dbReference type="AlphaFoldDB" id="A0AAN6V148"/>
<dbReference type="GO" id="GO:0030414">
    <property type="term" value="F:peptidase inhibitor activity"/>
    <property type="evidence" value="ECO:0007669"/>
    <property type="project" value="TreeGrafter"/>
</dbReference>
<evidence type="ECO:0000256" key="1">
    <source>
        <dbReference type="SAM" id="SignalP"/>
    </source>
</evidence>
<dbReference type="InterPro" id="IPR035810">
    <property type="entry name" value="PEBP_euk"/>
</dbReference>
<dbReference type="GO" id="GO:0005543">
    <property type="term" value="F:phospholipid binding"/>
    <property type="evidence" value="ECO:0007669"/>
    <property type="project" value="TreeGrafter"/>
</dbReference>
<reference evidence="2" key="1">
    <citation type="journal article" date="2023" name="Mol. Phylogenet. Evol.">
        <title>Genome-scale phylogeny and comparative genomics of the fungal order Sordariales.</title>
        <authorList>
            <person name="Hensen N."/>
            <person name="Bonometti L."/>
            <person name="Westerberg I."/>
            <person name="Brannstrom I.O."/>
            <person name="Guillou S."/>
            <person name="Cros-Aarteil S."/>
            <person name="Calhoun S."/>
            <person name="Haridas S."/>
            <person name="Kuo A."/>
            <person name="Mondo S."/>
            <person name="Pangilinan J."/>
            <person name="Riley R."/>
            <person name="LaButti K."/>
            <person name="Andreopoulos B."/>
            <person name="Lipzen A."/>
            <person name="Chen C."/>
            <person name="Yan M."/>
            <person name="Daum C."/>
            <person name="Ng V."/>
            <person name="Clum A."/>
            <person name="Steindorff A."/>
            <person name="Ohm R.A."/>
            <person name="Martin F."/>
            <person name="Silar P."/>
            <person name="Natvig D.O."/>
            <person name="Lalanne C."/>
            <person name="Gautier V."/>
            <person name="Ament-Velasquez S.L."/>
            <person name="Kruys A."/>
            <person name="Hutchinson M.I."/>
            <person name="Powell A.J."/>
            <person name="Barry K."/>
            <person name="Miller A.N."/>
            <person name="Grigoriev I.V."/>
            <person name="Debuchy R."/>
            <person name="Gladieux P."/>
            <person name="Hiltunen Thoren M."/>
            <person name="Johannesson H."/>
        </authorList>
    </citation>
    <scope>NUCLEOTIDE SEQUENCE</scope>
    <source>
        <strain evidence="2">CBS 141.50</strain>
    </source>
</reference>
<keyword evidence="3" id="KW-1185">Reference proteome</keyword>
<comment type="caution">
    <text evidence="2">The sequence shown here is derived from an EMBL/GenBank/DDBJ whole genome shotgun (WGS) entry which is preliminary data.</text>
</comment>
<dbReference type="SUPFAM" id="SSF49777">
    <property type="entry name" value="PEBP-like"/>
    <property type="match status" value="1"/>
</dbReference>
<dbReference type="Pfam" id="PF01161">
    <property type="entry name" value="PBP"/>
    <property type="match status" value="1"/>
</dbReference>
<name>A0AAN6V148_9PEZI</name>
<sequence>MRSLSFPFSFALLVAGIALAQTPAGFVPEVADKLEIVFGTKTVETPGASLEKTDTANQPTIGTSDAPLTGPSYLWMMIDIDVPTNFQNPSTGGRQTNLHSLLTGFTPSTTNPEEGGIYTLTPPSSSSDGSAVVPYVGPAPPAENPPYPHRYVSLLYETEDGFMVQREQVGQTLGFDLSLFVEKVGLGTPVRAGYFNVTG</sequence>
<dbReference type="PANTHER" id="PTHR11362">
    <property type="entry name" value="PHOSPHATIDYLETHANOLAMINE-BINDING PROTEIN"/>
    <property type="match status" value="1"/>
</dbReference>
<dbReference type="CDD" id="cd00866">
    <property type="entry name" value="PEBP_euk"/>
    <property type="match status" value="1"/>
</dbReference>
<dbReference type="Gene3D" id="3.90.280.10">
    <property type="entry name" value="PEBP-like"/>
    <property type="match status" value="1"/>
</dbReference>
<proteinExistence type="predicted"/>
<evidence type="ECO:0000313" key="2">
    <source>
        <dbReference type="EMBL" id="KAK4142496.1"/>
    </source>
</evidence>
<dbReference type="GeneID" id="87814245"/>
<dbReference type="InterPro" id="IPR008914">
    <property type="entry name" value="PEBP"/>
</dbReference>
<evidence type="ECO:0000313" key="3">
    <source>
        <dbReference type="Proteomes" id="UP001302676"/>
    </source>
</evidence>
<dbReference type="InterPro" id="IPR036610">
    <property type="entry name" value="PEBP-like_sf"/>
</dbReference>